<comment type="similarity">
    <text evidence="1">Belongs to the sulfatase family.</text>
</comment>
<evidence type="ECO:0000313" key="6">
    <source>
        <dbReference type="EMBL" id="WWT34701.1"/>
    </source>
</evidence>
<dbReference type="CDD" id="cd16032">
    <property type="entry name" value="choline-sulfatase"/>
    <property type="match status" value="1"/>
</dbReference>
<dbReference type="SUPFAM" id="SSF53649">
    <property type="entry name" value="Alkaline phosphatase-like"/>
    <property type="match status" value="1"/>
</dbReference>
<dbReference type="InterPro" id="IPR000917">
    <property type="entry name" value="Sulfatase_N"/>
</dbReference>
<dbReference type="PANTHER" id="PTHR45953:SF1">
    <property type="entry name" value="IDURONATE 2-SULFATASE"/>
    <property type="match status" value="1"/>
</dbReference>
<reference evidence="6 7" key="1">
    <citation type="submission" date="2024-02" db="EMBL/GenBank/DDBJ databases">
        <title>Complete genome sequence of Pelagibacterium nitratireducens ZH15.</title>
        <authorList>
            <person name="Zhao L.H."/>
        </authorList>
    </citation>
    <scope>NUCLEOTIDE SEQUENCE [LARGE SCALE GENOMIC DNA]</scope>
    <source>
        <strain evidence="6 7">ZH15</strain>
    </source>
</reference>
<organism evidence="6 7">
    <name type="scientific">Pelagibacterium nitratireducens</name>
    <dbReference type="NCBI Taxonomy" id="1046114"/>
    <lineage>
        <taxon>Bacteria</taxon>
        <taxon>Pseudomonadati</taxon>
        <taxon>Pseudomonadota</taxon>
        <taxon>Alphaproteobacteria</taxon>
        <taxon>Hyphomicrobiales</taxon>
        <taxon>Devosiaceae</taxon>
        <taxon>Pelagibacterium</taxon>
    </lineage>
</organism>
<dbReference type="GO" id="GO:0047753">
    <property type="term" value="F:choline-sulfatase activity"/>
    <property type="evidence" value="ECO:0007669"/>
    <property type="project" value="UniProtKB-EC"/>
</dbReference>
<dbReference type="PROSITE" id="PS00149">
    <property type="entry name" value="SULFATASE_2"/>
    <property type="match status" value="1"/>
</dbReference>
<feature type="domain" description="Sulfatase N-terminal" evidence="4">
    <location>
        <begin position="18"/>
        <end position="338"/>
    </location>
</feature>
<proteinExistence type="inferred from homology"/>
<dbReference type="Pfam" id="PF00884">
    <property type="entry name" value="Sulfatase"/>
    <property type="match status" value="1"/>
</dbReference>
<dbReference type="Proteomes" id="UP001369958">
    <property type="component" value="Chromosome"/>
</dbReference>
<name>A0ABZ2I9X5_9HYPH</name>
<evidence type="ECO:0000256" key="2">
    <source>
        <dbReference type="ARBA" id="ARBA00022723"/>
    </source>
</evidence>
<evidence type="ECO:0000259" key="5">
    <source>
        <dbReference type="Pfam" id="PF12411"/>
    </source>
</evidence>
<dbReference type="Gene3D" id="3.40.720.10">
    <property type="entry name" value="Alkaline Phosphatase, subunit A"/>
    <property type="match status" value="1"/>
</dbReference>
<dbReference type="PANTHER" id="PTHR45953">
    <property type="entry name" value="IDURONATE 2-SULFATASE"/>
    <property type="match status" value="1"/>
</dbReference>
<dbReference type="EMBL" id="CP146275">
    <property type="protein sequence ID" value="WWT34701.1"/>
    <property type="molecule type" value="Genomic_DNA"/>
</dbReference>
<evidence type="ECO:0000313" key="7">
    <source>
        <dbReference type="Proteomes" id="UP001369958"/>
    </source>
</evidence>
<dbReference type="InterPro" id="IPR025863">
    <property type="entry name" value="Choline_sulf_C_dom"/>
</dbReference>
<feature type="domain" description="Choline sulfatase enzyme C-terminal" evidence="5">
    <location>
        <begin position="440"/>
        <end position="491"/>
    </location>
</feature>
<dbReference type="NCBIfam" id="TIGR03417">
    <property type="entry name" value="chol_sulfatase"/>
    <property type="match status" value="1"/>
</dbReference>
<keyword evidence="7" id="KW-1185">Reference proteome</keyword>
<protein>
    <submittedName>
        <fullName evidence="6">Choline-sulfatase</fullName>
        <ecNumber evidence="6">3.1.6.6</ecNumber>
    </submittedName>
</protein>
<keyword evidence="3 6" id="KW-0378">Hydrolase</keyword>
<keyword evidence="2" id="KW-0479">Metal-binding</keyword>
<gene>
    <name evidence="6" type="primary">betC</name>
    <name evidence="6" type="ORF">V6617_14655</name>
</gene>
<dbReference type="InterPro" id="IPR024607">
    <property type="entry name" value="Sulfatase_CS"/>
</dbReference>
<dbReference type="RefSeq" id="WP_338610733.1">
    <property type="nucleotide sequence ID" value="NZ_CP146275.1"/>
</dbReference>
<dbReference type="EC" id="3.1.6.6" evidence="6"/>
<dbReference type="InterPro" id="IPR017850">
    <property type="entry name" value="Alkaline_phosphatase_core_sf"/>
</dbReference>
<sequence>MVDQLNGTLFPDGPADWLHTPNLKALAQRSVRFANTYTASPLCAPGRASYMSGQLPRGTRVYDNAAEFASDIPTYAHHLRRAGYRTALSGKMHFVGPDQLHGFEERLTTDIYPADFGWTPDYRKPGERIDWWYHNLGSVTGAGVAEISNQLEYDDDVAFQAVAKLYDNARGNDDRPWMLTASFTHPHDPYVARRKYWDLYEDCAHLDPKVPAIPYDDLDPHSQRIFDANDWRSFDIGTDDIRKSRRAYYANISYLDDKIGNILEVLDATGQTENTIIVFVSDHGDMLGEKGLWFKMSFFEGSSRVPLMVAAPGLEPRRVDTAVSTLDVTPTLADLVGIELGEVTPWTDGETLMPLARGGVRTTPVRMEYAAEASYAPLVGIVEGRWKFISCVLDPDLLFDLETDPHELTNLASDPRHAETLACLKSMASEFWDLKAFDAEIRQSQARRHVVYDALRNGTYFPWDFEPLQRASERYMRNHMDLNHLEDSKRFPRGEQ</sequence>
<evidence type="ECO:0000256" key="1">
    <source>
        <dbReference type="ARBA" id="ARBA00008779"/>
    </source>
</evidence>
<dbReference type="Pfam" id="PF12411">
    <property type="entry name" value="Choline_sulf_C"/>
    <property type="match status" value="1"/>
</dbReference>
<dbReference type="InterPro" id="IPR017785">
    <property type="entry name" value="Choline-sulfatase"/>
</dbReference>
<evidence type="ECO:0000259" key="4">
    <source>
        <dbReference type="Pfam" id="PF00884"/>
    </source>
</evidence>
<evidence type="ECO:0000256" key="3">
    <source>
        <dbReference type="ARBA" id="ARBA00022801"/>
    </source>
</evidence>
<accession>A0ABZ2I9X5</accession>